<dbReference type="EMBL" id="ML119138">
    <property type="protein sequence ID" value="RPB11056.1"/>
    <property type="molecule type" value="Genomic_DNA"/>
</dbReference>
<evidence type="ECO:0000313" key="2">
    <source>
        <dbReference type="EMBL" id="RPB11056.1"/>
    </source>
</evidence>
<dbReference type="InParanoid" id="A0A3N4KKG6"/>
<gene>
    <name evidence="2" type="ORF">P167DRAFT_467599</name>
</gene>
<keyword evidence="3" id="KW-1185">Reference proteome</keyword>
<protein>
    <submittedName>
        <fullName evidence="2">Uncharacterized protein</fullName>
    </submittedName>
</protein>
<name>A0A3N4KKG6_9PEZI</name>
<feature type="coiled-coil region" evidence="1">
    <location>
        <begin position="55"/>
        <end position="82"/>
    </location>
</feature>
<dbReference type="OrthoDB" id="5342758at2759"/>
<keyword evidence="1" id="KW-0175">Coiled coil</keyword>
<evidence type="ECO:0000256" key="1">
    <source>
        <dbReference type="SAM" id="Coils"/>
    </source>
</evidence>
<proteinExistence type="predicted"/>
<accession>A0A3N4KKG6</accession>
<feature type="non-terminal residue" evidence="2">
    <location>
        <position position="251"/>
    </location>
</feature>
<dbReference type="AlphaFoldDB" id="A0A3N4KKG6"/>
<evidence type="ECO:0000313" key="3">
    <source>
        <dbReference type="Proteomes" id="UP000277580"/>
    </source>
</evidence>
<sequence length="251" mass="27259">MKELADIKDVESDIYASQISDRQSLIKTVTAWGTKTKLLEAEIHSIEDGDEGRRMEALRTEKGELEAEIQRIRVHLAKMEDKLAAVSIQLAEGESVVGAKTSSYKAALAALKTKTSALLASHRYATPATAVESWTRECEALSEKQSQAGDEGGALRDGILLWEDTLQLVGGFEELLRAHMATAAGAGAGTGKRVSTADVKARILQDIEETIAKLEEILALAEAKNWKLLCCCVGAELQVFLEGREVMKKSM</sequence>
<reference evidence="2 3" key="1">
    <citation type="journal article" date="2018" name="Nat. Ecol. Evol.">
        <title>Pezizomycetes genomes reveal the molecular basis of ectomycorrhizal truffle lifestyle.</title>
        <authorList>
            <person name="Murat C."/>
            <person name="Payen T."/>
            <person name="Noel B."/>
            <person name="Kuo A."/>
            <person name="Morin E."/>
            <person name="Chen J."/>
            <person name="Kohler A."/>
            <person name="Krizsan K."/>
            <person name="Balestrini R."/>
            <person name="Da Silva C."/>
            <person name="Montanini B."/>
            <person name="Hainaut M."/>
            <person name="Levati E."/>
            <person name="Barry K.W."/>
            <person name="Belfiori B."/>
            <person name="Cichocki N."/>
            <person name="Clum A."/>
            <person name="Dockter R.B."/>
            <person name="Fauchery L."/>
            <person name="Guy J."/>
            <person name="Iotti M."/>
            <person name="Le Tacon F."/>
            <person name="Lindquist E.A."/>
            <person name="Lipzen A."/>
            <person name="Malagnac F."/>
            <person name="Mello A."/>
            <person name="Molinier V."/>
            <person name="Miyauchi S."/>
            <person name="Poulain J."/>
            <person name="Riccioni C."/>
            <person name="Rubini A."/>
            <person name="Sitrit Y."/>
            <person name="Splivallo R."/>
            <person name="Traeger S."/>
            <person name="Wang M."/>
            <person name="Zifcakova L."/>
            <person name="Wipf D."/>
            <person name="Zambonelli A."/>
            <person name="Paolocci F."/>
            <person name="Nowrousian M."/>
            <person name="Ottonello S."/>
            <person name="Baldrian P."/>
            <person name="Spatafora J.W."/>
            <person name="Henrissat B."/>
            <person name="Nagy L.G."/>
            <person name="Aury J.M."/>
            <person name="Wincker P."/>
            <person name="Grigoriev I.V."/>
            <person name="Bonfante P."/>
            <person name="Martin F.M."/>
        </authorList>
    </citation>
    <scope>NUCLEOTIDE SEQUENCE [LARGE SCALE GENOMIC DNA]</scope>
    <source>
        <strain evidence="2 3">CCBAS932</strain>
    </source>
</reference>
<organism evidence="2 3">
    <name type="scientific">Morchella conica CCBAS932</name>
    <dbReference type="NCBI Taxonomy" id="1392247"/>
    <lineage>
        <taxon>Eukaryota</taxon>
        <taxon>Fungi</taxon>
        <taxon>Dikarya</taxon>
        <taxon>Ascomycota</taxon>
        <taxon>Pezizomycotina</taxon>
        <taxon>Pezizomycetes</taxon>
        <taxon>Pezizales</taxon>
        <taxon>Morchellaceae</taxon>
        <taxon>Morchella</taxon>
    </lineage>
</organism>
<dbReference type="Proteomes" id="UP000277580">
    <property type="component" value="Unassembled WGS sequence"/>
</dbReference>